<name>A0ABD3R9K9_9STRA</name>
<sequence length="72" mass="8135">MRRALKDYLNQEFRDLIQVNEQRDAGITGNFEVTIVNTGKVIHSKRRGMGHANTAQSRQAIVEQIREALGAL</sequence>
<accession>A0ABD3R9K9</accession>
<dbReference type="EMBL" id="JALLPB020000562">
    <property type="protein sequence ID" value="KAL3807981.1"/>
    <property type="molecule type" value="Genomic_DNA"/>
</dbReference>
<evidence type="ECO:0000313" key="2">
    <source>
        <dbReference type="Proteomes" id="UP001530377"/>
    </source>
</evidence>
<evidence type="ECO:0008006" key="3">
    <source>
        <dbReference type="Google" id="ProtNLM"/>
    </source>
</evidence>
<protein>
    <recommendedName>
        <fullName evidence="3">DRBM domain-containing protein</fullName>
    </recommendedName>
</protein>
<reference evidence="1 2" key="1">
    <citation type="submission" date="2024-10" db="EMBL/GenBank/DDBJ databases">
        <title>Updated reference genomes for cyclostephanoid diatoms.</title>
        <authorList>
            <person name="Roberts W.R."/>
            <person name="Alverson A.J."/>
        </authorList>
    </citation>
    <scope>NUCLEOTIDE SEQUENCE [LARGE SCALE GENOMIC DNA]</scope>
    <source>
        <strain evidence="1 2">AJA228-03</strain>
    </source>
</reference>
<gene>
    <name evidence="1" type="ORF">ACHAXA_000951</name>
</gene>
<comment type="caution">
    <text evidence="1">The sequence shown here is derived from an EMBL/GenBank/DDBJ whole genome shotgun (WGS) entry which is preliminary data.</text>
</comment>
<dbReference type="AlphaFoldDB" id="A0ABD3R9K9"/>
<proteinExistence type="predicted"/>
<organism evidence="1 2">
    <name type="scientific">Cyclostephanos tholiformis</name>
    <dbReference type="NCBI Taxonomy" id="382380"/>
    <lineage>
        <taxon>Eukaryota</taxon>
        <taxon>Sar</taxon>
        <taxon>Stramenopiles</taxon>
        <taxon>Ochrophyta</taxon>
        <taxon>Bacillariophyta</taxon>
        <taxon>Coscinodiscophyceae</taxon>
        <taxon>Thalassiosirophycidae</taxon>
        <taxon>Stephanodiscales</taxon>
        <taxon>Stephanodiscaceae</taxon>
        <taxon>Cyclostephanos</taxon>
    </lineage>
</organism>
<keyword evidence="2" id="KW-1185">Reference proteome</keyword>
<dbReference type="Gene3D" id="3.40.30.10">
    <property type="entry name" value="Glutaredoxin"/>
    <property type="match status" value="1"/>
</dbReference>
<evidence type="ECO:0000313" key="1">
    <source>
        <dbReference type="EMBL" id="KAL3807981.1"/>
    </source>
</evidence>
<dbReference type="Proteomes" id="UP001530377">
    <property type="component" value="Unassembled WGS sequence"/>
</dbReference>